<evidence type="ECO:0008006" key="2">
    <source>
        <dbReference type="Google" id="ProtNLM"/>
    </source>
</evidence>
<name>A0A644VA19_9ZZZZ</name>
<comment type="caution">
    <text evidence="1">The sequence shown here is derived from an EMBL/GenBank/DDBJ whole genome shotgun (WGS) entry which is preliminary data.</text>
</comment>
<protein>
    <recommendedName>
        <fullName evidence="2">DUF935 family protein</fullName>
    </recommendedName>
</protein>
<proteinExistence type="predicted"/>
<evidence type="ECO:0000313" key="1">
    <source>
        <dbReference type="EMBL" id="MPL87592.1"/>
    </source>
</evidence>
<gene>
    <name evidence="1" type="ORF">SDC9_33593</name>
</gene>
<dbReference type="AlphaFoldDB" id="A0A644VA19"/>
<reference evidence="1" key="1">
    <citation type="submission" date="2019-08" db="EMBL/GenBank/DDBJ databases">
        <authorList>
            <person name="Kucharzyk K."/>
            <person name="Murdoch R.W."/>
            <person name="Higgins S."/>
            <person name="Loffler F."/>
        </authorList>
    </citation>
    <scope>NUCLEOTIDE SEQUENCE</scope>
</reference>
<accession>A0A644VA19</accession>
<dbReference type="InterPro" id="IPR009279">
    <property type="entry name" value="Portal_Mu"/>
</dbReference>
<sequence length="400" mass="45084">MSRKSKRANLRQGQQVPAVKKRTEGYVHSIAPKATALIRQDIAKWMSARRQAENVDYPKRVLLQKLYKDIRLDALLTSLIESRKIISQSAPFKIYAGDKVDEDITVMLKGLPWVAQLSGEVFETRLSGTALIEFITDKLGLVKPVLLPKTNVIPDKGVLLLDETSTSGIDYRNVKEFGSWLIEIGDPGDLGLLNKAVPHVLFKRFAQSCWSELCEIYGIPPRYIKTNTQDPAMLSRAETMLRDMGAAAWFIIDDTEEFAFAKGADTNGDVYNNLIRLCNNENSMLLHGAIIGQDTKNGNESKEKVSIDQLMQLAEGDKRYIEGYWNLVILPALFRIGFLPDGLRLEFDPQEDTQELYTRTIGFLNHFTVDPEWVKQKFGIEITGLKQGGANFQKPGEQED</sequence>
<organism evidence="1">
    <name type="scientific">bioreactor metagenome</name>
    <dbReference type="NCBI Taxonomy" id="1076179"/>
    <lineage>
        <taxon>unclassified sequences</taxon>
        <taxon>metagenomes</taxon>
        <taxon>ecological metagenomes</taxon>
    </lineage>
</organism>
<dbReference type="Pfam" id="PF06074">
    <property type="entry name" value="Portal_Mu"/>
    <property type="match status" value="1"/>
</dbReference>
<dbReference type="EMBL" id="VSSQ01000241">
    <property type="protein sequence ID" value="MPL87592.1"/>
    <property type="molecule type" value="Genomic_DNA"/>
</dbReference>